<evidence type="ECO:0000313" key="3">
    <source>
        <dbReference type="Proteomes" id="UP000215196"/>
    </source>
</evidence>
<keyword evidence="3" id="KW-1185">Reference proteome</keyword>
<evidence type="ECO:0008006" key="4">
    <source>
        <dbReference type="Google" id="ProtNLM"/>
    </source>
</evidence>
<accession>A0A239WUH0</accession>
<organism evidence="2 3">
    <name type="scientific">Chryseobacterium taklimakanense</name>
    <dbReference type="NCBI Taxonomy" id="536441"/>
    <lineage>
        <taxon>Bacteria</taxon>
        <taxon>Pseudomonadati</taxon>
        <taxon>Bacteroidota</taxon>
        <taxon>Flavobacteriia</taxon>
        <taxon>Flavobacteriales</taxon>
        <taxon>Weeksellaceae</taxon>
        <taxon>Chryseobacterium group</taxon>
        <taxon>Chryseobacterium</taxon>
    </lineage>
</organism>
<dbReference type="RefSeq" id="WP_095070441.1">
    <property type="nucleotide sequence ID" value="NZ_LT906465.1"/>
</dbReference>
<keyword evidence="1" id="KW-1133">Transmembrane helix</keyword>
<name>A0A239WUH0_9FLAO</name>
<protein>
    <recommendedName>
        <fullName evidence="4">GTP-binding protein</fullName>
    </recommendedName>
</protein>
<dbReference type="EMBL" id="LT906465">
    <property type="protein sequence ID" value="SNV37770.1"/>
    <property type="molecule type" value="Genomic_DNA"/>
</dbReference>
<dbReference type="KEGG" id="ctak:4412677_00703"/>
<dbReference type="Proteomes" id="UP000215196">
    <property type="component" value="Chromosome 1"/>
</dbReference>
<feature type="transmembrane region" description="Helical" evidence="1">
    <location>
        <begin position="125"/>
        <end position="144"/>
    </location>
</feature>
<keyword evidence="1" id="KW-0472">Membrane</keyword>
<keyword evidence="1" id="KW-0812">Transmembrane</keyword>
<reference evidence="2 3" key="1">
    <citation type="submission" date="2017-06" db="EMBL/GenBank/DDBJ databases">
        <authorList>
            <consortium name="Pathogen Informatics"/>
        </authorList>
    </citation>
    <scope>NUCLEOTIDE SEQUENCE [LARGE SCALE GENOMIC DNA]</scope>
    <source>
        <strain evidence="2 3">NCTC13490</strain>
    </source>
</reference>
<gene>
    <name evidence="2" type="ORF">SAMEA4412677_00703</name>
</gene>
<evidence type="ECO:0000313" key="2">
    <source>
        <dbReference type="EMBL" id="SNV37770.1"/>
    </source>
</evidence>
<sequence>MITEESTIDRIRTRPRFKVFTSLSPEEYSVQLKKFLAADPQFSGIINRESATIYVKTEHNEFWKPYLSLRTEKENSTTAIRGIFGPSSAVWTFFMFLYFIWGILWMVFITLWYVGIQIRSEDYHWGLPMSFVVLMLGLLTYFAARYGQKKAKAEMELLRKFAIESTLPFEKKETKQHPF</sequence>
<evidence type="ECO:0000256" key="1">
    <source>
        <dbReference type="SAM" id="Phobius"/>
    </source>
</evidence>
<proteinExistence type="predicted"/>
<dbReference type="AlphaFoldDB" id="A0A239WUH0"/>
<feature type="transmembrane region" description="Helical" evidence="1">
    <location>
        <begin position="90"/>
        <end position="113"/>
    </location>
</feature>